<dbReference type="Proteomes" id="UP000317369">
    <property type="component" value="Chromosome"/>
</dbReference>
<dbReference type="AlphaFoldDB" id="A0A517YQT1"/>
<dbReference type="KEGG" id="pcor:KS4_06230"/>
<organism evidence="1 2">
    <name type="scientific">Poriferisphaera corsica</name>
    <dbReference type="NCBI Taxonomy" id="2528020"/>
    <lineage>
        <taxon>Bacteria</taxon>
        <taxon>Pseudomonadati</taxon>
        <taxon>Planctomycetota</taxon>
        <taxon>Phycisphaerae</taxon>
        <taxon>Phycisphaerales</taxon>
        <taxon>Phycisphaeraceae</taxon>
        <taxon>Poriferisphaera</taxon>
    </lineage>
</organism>
<name>A0A517YQT1_9BACT</name>
<dbReference type="EMBL" id="CP036425">
    <property type="protein sequence ID" value="QDU32589.1"/>
    <property type="molecule type" value="Genomic_DNA"/>
</dbReference>
<dbReference type="OrthoDB" id="9865948at2"/>
<protein>
    <submittedName>
        <fullName evidence="1">Uncharacterized protein</fullName>
    </submittedName>
</protein>
<evidence type="ECO:0000313" key="2">
    <source>
        <dbReference type="Proteomes" id="UP000317369"/>
    </source>
</evidence>
<gene>
    <name evidence="1" type="ORF">KS4_06230</name>
</gene>
<sequence length="304" mass="32640">MKDKQDKTGCCREETMCFADGEACEEVRMRVLGRMAEDSDVVRQVMHQSKLKEGVTDAMGLDAAYECPADLKAKLTGMFEDAATVEQVGASLSSGGQQNIEQEINDRPAVVGRIGKWLPTAVAAGLLLAATVVFNSYVGGGSGDGASVAGLLPSRMVNLFEKRHVSCSKELAQLPQDPKLPSKIEALPGALNDRFGASTSGLDLSGIGYVFDRVGKCTVPGEISVHLIYKPVDGSGHTDSISLWLSPDDGRLEAEPNQIYTINDASKAHPILMWKNGGMVYYLVGDSMEVTRQAVESLRKQGDR</sequence>
<accession>A0A517YQT1</accession>
<proteinExistence type="predicted"/>
<reference evidence="1 2" key="1">
    <citation type="submission" date="2019-02" db="EMBL/GenBank/DDBJ databases">
        <title>Deep-cultivation of Planctomycetes and their phenomic and genomic characterization uncovers novel biology.</title>
        <authorList>
            <person name="Wiegand S."/>
            <person name="Jogler M."/>
            <person name="Boedeker C."/>
            <person name="Pinto D."/>
            <person name="Vollmers J."/>
            <person name="Rivas-Marin E."/>
            <person name="Kohn T."/>
            <person name="Peeters S.H."/>
            <person name="Heuer A."/>
            <person name="Rast P."/>
            <person name="Oberbeckmann S."/>
            <person name="Bunk B."/>
            <person name="Jeske O."/>
            <person name="Meyerdierks A."/>
            <person name="Storesund J.E."/>
            <person name="Kallscheuer N."/>
            <person name="Luecker S."/>
            <person name="Lage O.M."/>
            <person name="Pohl T."/>
            <person name="Merkel B.J."/>
            <person name="Hornburger P."/>
            <person name="Mueller R.-W."/>
            <person name="Bruemmer F."/>
            <person name="Labrenz M."/>
            <person name="Spormann A.M."/>
            <person name="Op den Camp H."/>
            <person name="Overmann J."/>
            <person name="Amann R."/>
            <person name="Jetten M.S.M."/>
            <person name="Mascher T."/>
            <person name="Medema M.H."/>
            <person name="Devos D.P."/>
            <person name="Kaster A.-K."/>
            <person name="Ovreas L."/>
            <person name="Rohde M."/>
            <person name="Galperin M.Y."/>
            <person name="Jogler C."/>
        </authorList>
    </citation>
    <scope>NUCLEOTIDE SEQUENCE [LARGE SCALE GENOMIC DNA]</scope>
    <source>
        <strain evidence="1 2">KS4</strain>
    </source>
</reference>
<keyword evidence="2" id="KW-1185">Reference proteome</keyword>
<dbReference type="RefSeq" id="WP_145074413.1">
    <property type="nucleotide sequence ID" value="NZ_CP036425.1"/>
</dbReference>
<evidence type="ECO:0000313" key="1">
    <source>
        <dbReference type="EMBL" id="QDU32589.1"/>
    </source>
</evidence>